<name>A0AAD5LUX7_PYTIN</name>
<keyword evidence="1" id="KW-0723">Serine/threonine-protein kinase</keyword>
<dbReference type="SUPFAM" id="SSF56112">
    <property type="entry name" value="Protein kinase-like (PK-like)"/>
    <property type="match status" value="1"/>
</dbReference>
<gene>
    <name evidence="12" type="ORF">P43SY_003570</name>
</gene>
<keyword evidence="5 7" id="KW-0067">ATP-binding</keyword>
<keyword evidence="13" id="KW-1185">Reference proteome</keyword>
<dbReference type="PROSITE" id="PS00108">
    <property type="entry name" value="PROTEIN_KINASE_ST"/>
    <property type="match status" value="1"/>
</dbReference>
<sequence>MSSEWSTTRCDMGLFDFFRRSSRSRSKTNVTDPQRSAPMPDVNMTSTDSASSSVLDEYAQRHSMPARPVAKETATSLDSTATTASSVSTTSDGDFEEGEPESLGSIQNYEIVRELGRGATAVVQLGRLKGGSDLVALKVFKTSLLKKMREVKRVGRRMVVSTALDKVQVEIAIMKKLQHRNLLNLLEVFDDDQETLVLMLEYAPHGQVMQWDAAEKVYRANPKVLKMLSSSGSDDDGSSSNNNNDSSEDREVFDEDNLRKCVRQLLLGLEYLHENSICHRDLKPENILIADDGEFKIADFGVAHIFDEGSEAPPASNDSTNSQDQRAPKKKGFVSSTAGTYAFMGPETLKGKEYCAYAADMWALGITIHALALGTIPFYHADVMELFEMIDSQPINLDNNANISEGLAEFLRGVLEKDPEKRWGIKECKQHPWVLQGLNDKEKMAFLKHEECEKVSVCDEDVAKAVTRVTSLNVLLRVKLGANKWKRKALKTLDAKKKLAAALPVRILEAPEAEATEELKRPAEPEHAAASSPAVAVASDNQAEL</sequence>
<dbReference type="InterPro" id="IPR017441">
    <property type="entry name" value="Protein_kinase_ATP_BS"/>
</dbReference>
<protein>
    <recommendedName>
        <fullName evidence="11">Protein kinase domain-containing protein</fullName>
    </recommendedName>
</protein>
<feature type="binding site" evidence="7">
    <location>
        <begin position="201"/>
        <end position="203"/>
    </location>
    <ligand>
        <name>ATP</name>
        <dbReference type="ChEBI" id="CHEBI:30616"/>
    </ligand>
</feature>
<evidence type="ECO:0000256" key="2">
    <source>
        <dbReference type="ARBA" id="ARBA00022679"/>
    </source>
</evidence>
<dbReference type="Pfam" id="PF00069">
    <property type="entry name" value="Pkinase"/>
    <property type="match status" value="2"/>
</dbReference>
<feature type="region of interest" description="Disordered" evidence="10">
    <location>
        <begin position="309"/>
        <end position="332"/>
    </location>
</feature>
<keyword evidence="4" id="KW-0418">Kinase</keyword>
<feature type="cross-link" description="Glycyl lysine isopeptide (Lys-Gly) (interchain with G-Cter in SUMO2)" evidence="8">
    <location>
        <position position="283"/>
    </location>
</feature>
<feature type="compositionally biased region" description="Basic and acidic residues" evidence="10">
    <location>
        <begin position="517"/>
        <end position="527"/>
    </location>
</feature>
<feature type="compositionally biased region" description="Polar residues" evidence="10">
    <location>
        <begin position="43"/>
        <end position="54"/>
    </location>
</feature>
<evidence type="ECO:0000256" key="1">
    <source>
        <dbReference type="ARBA" id="ARBA00022527"/>
    </source>
</evidence>
<feature type="region of interest" description="Disordered" evidence="10">
    <location>
        <begin position="22"/>
        <end position="101"/>
    </location>
</feature>
<dbReference type="PROSITE" id="PS00107">
    <property type="entry name" value="PROTEIN_KINASE_ATP"/>
    <property type="match status" value="1"/>
</dbReference>
<evidence type="ECO:0000256" key="9">
    <source>
        <dbReference type="PROSITE-ProRule" id="PRU10141"/>
    </source>
</evidence>
<feature type="binding site" evidence="7">
    <location>
        <begin position="285"/>
        <end position="286"/>
    </location>
    <ligand>
        <name>ATP</name>
        <dbReference type="ChEBI" id="CHEBI:30616"/>
    </ligand>
</feature>
<dbReference type="InterPro" id="IPR008271">
    <property type="entry name" value="Ser/Thr_kinase_AS"/>
</dbReference>
<dbReference type="Proteomes" id="UP001209570">
    <property type="component" value="Unassembled WGS sequence"/>
</dbReference>
<dbReference type="InterPro" id="IPR011009">
    <property type="entry name" value="Kinase-like_dom_sf"/>
</dbReference>
<accession>A0AAD5LUX7</accession>
<feature type="region of interest" description="Disordered" evidence="10">
    <location>
        <begin position="228"/>
        <end position="253"/>
    </location>
</feature>
<feature type="compositionally biased region" description="Polar residues" evidence="10">
    <location>
        <begin position="316"/>
        <end position="325"/>
    </location>
</feature>
<evidence type="ECO:0000256" key="7">
    <source>
        <dbReference type="PIRSR" id="PIRSR630616-2"/>
    </source>
</evidence>
<feature type="region of interest" description="Disordered" evidence="10">
    <location>
        <begin position="514"/>
        <end position="545"/>
    </location>
</feature>
<dbReference type="Gene3D" id="1.10.510.10">
    <property type="entry name" value="Transferase(Phosphotransferase) domain 1"/>
    <property type="match status" value="1"/>
</dbReference>
<feature type="active site" description="Proton acceptor" evidence="6">
    <location>
        <position position="281"/>
    </location>
</feature>
<evidence type="ECO:0000256" key="5">
    <source>
        <dbReference type="ARBA" id="ARBA00022840"/>
    </source>
</evidence>
<feature type="compositionally biased region" description="Low complexity" evidence="10">
    <location>
        <begin position="73"/>
        <end position="91"/>
    </location>
</feature>
<dbReference type="SMART" id="SM00220">
    <property type="entry name" value="S_TKc"/>
    <property type="match status" value="1"/>
</dbReference>
<keyword evidence="3 7" id="KW-0547">Nucleotide-binding</keyword>
<feature type="domain" description="Protein kinase" evidence="11">
    <location>
        <begin position="109"/>
        <end position="434"/>
    </location>
</feature>
<reference evidence="12" key="1">
    <citation type="submission" date="2021-12" db="EMBL/GenBank/DDBJ databases">
        <title>Prjna785345.</title>
        <authorList>
            <person name="Rujirawat T."/>
            <person name="Krajaejun T."/>
        </authorList>
    </citation>
    <scope>NUCLEOTIDE SEQUENCE</scope>
    <source>
        <strain evidence="12">Pi057C3</strain>
    </source>
</reference>
<proteinExistence type="predicted"/>
<feature type="compositionally biased region" description="Low complexity" evidence="10">
    <location>
        <begin position="528"/>
        <end position="539"/>
    </location>
</feature>
<evidence type="ECO:0000256" key="10">
    <source>
        <dbReference type="SAM" id="MobiDB-lite"/>
    </source>
</evidence>
<evidence type="ECO:0000256" key="8">
    <source>
        <dbReference type="PIRSR" id="PIRSR630616-3"/>
    </source>
</evidence>
<evidence type="ECO:0000313" key="12">
    <source>
        <dbReference type="EMBL" id="KAJ0394231.1"/>
    </source>
</evidence>
<dbReference type="PROSITE" id="PS50011">
    <property type="entry name" value="PROTEIN_KINASE_DOM"/>
    <property type="match status" value="1"/>
</dbReference>
<organism evidence="12 13">
    <name type="scientific">Pythium insidiosum</name>
    <name type="common">Pythiosis disease agent</name>
    <dbReference type="NCBI Taxonomy" id="114742"/>
    <lineage>
        <taxon>Eukaryota</taxon>
        <taxon>Sar</taxon>
        <taxon>Stramenopiles</taxon>
        <taxon>Oomycota</taxon>
        <taxon>Peronosporomycetes</taxon>
        <taxon>Pythiales</taxon>
        <taxon>Pythiaceae</taxon>
        <taxon>Pythium</taxon>
    </lineage>
</organism>
<evidence type="ECO:0000256" key="3">
    <source>
        <dbReference type="ARBA" id="ARBA00022741"/>
    </source>
</evidence>
<comment type="caution">
    <text evidence="12">The sequence shown here is derived from an EMBL/GenBank/DDBJ whole genome shotgun (WGS) entry which is preliminary data.</text>
</comment>
<dbReference type="EMBL" id="JAKCXM010000425">
    <property type="protein sequence ID" value="KAJ0394231.1"/>
    <property type="molecule type" value="Genomic_DNA"/>
</dbReference>
<feature type="binding site" evidence="7">
    <location>
        <position position="299"/>
    </location>
    <ligand>
        <name>ATP</name>
        <dbReference type="ChEBI" id="CHEBI:30616"/>
    </ligand>
</feature>
<dbReference type="GO" id="GO:0004674">
    <property type="term" value="F:protein serine/threonine kinase activity"/>
    <property type="evidence" value="ECO:0007669"/>
    <property type="project" value="UniProtKB-KW"/>
</dbReference>
<dbReference type="GO" id="GO:0005524">
    <property type="term" value="F:ATP binding"/>
    <property type="evidence" value="ECO:0007669"/>
    <property type="project" value="UniProtKB-UniRule"/>
</dbReference>
<evidence type="ECO:0000259" key="11">
    <source>
        <dbReference type="PROSITE" id="PS50011"/>
    </source>
</evidence>
<evidence type="ECO:0000256" key="4">
    <source>
        <dbReference type="ARBA" id="ARBA00022777"/>
    </source>
</evidence>
<keyword evidence="2" id="KW-0808">Transferase</keyword>
<evidence type="ECO:0000256" key="6">
    <source>
        <dbReference type="PIRSR" id="PIRSR630616-1"/>
    </source>
</evidence>
<feature type="binding site" evidence="7 9">
    <location>
        <position position="138"/>
    </location>
    <ligand>
        <name>ATP</name>
        <dbReference type="ChEBI" id="CHEBI:30616"/>
    </ligand>
</feature>
<dbReference type="InterPro" id="IPR030616">
    <property type="entry name" value="Aur-like"/>
</dbReference>
<dbReference type="AlphaFoldDB" id="A0AAD5LUX7"/>
<dbReference type="PANTHER" id="PTHR24350">
    <property type="entry name" value="SERINE/THREONINE-PROTEIN KINASE IAL-RELATED"/>
    <property type="match status" value="1"/>
</dbReference>
<dbReference type="Gene3D" id="3.30.200.20">
    <property type="entry name" value="Phosphorylase Kinase, domain 1"/>
    <property type="match status" value="1"/>
</dbReference>
<evidence type="ECO:0000313" key="13">
    <source>
        <dbReference type="Proteomes" id="UP001209570"/>
    </source>
</evidence>
<dbReference type="CDD" id="cd14008">
    <property type="entry name" value="STKc_LKB1_CaMKK"/>
    <property type="match status" value="1"/>
</dbReference>
<dbReference type="InterPro" id="IPR000719">
    <property type="entry name" value="Prot_kinase_dom"/>
</dbReference>